<comment type="caution">
    <text evidence="7">The sequence shown here is derived from an EMBL/GenBank/DDBJ whole genome shotgun (WGS) entry which is preliminary data.</text>
</comment>
<evidence type="ECO:0000313" key="8">
    <source>
        <dbReference type="Proteomes" id="UP001295684"/>
    </source>
</evidence>
<name>A0AAD2CWL5_EUPCR</name>
<dbReference type="FunFam" id="1.10.510.10:FF:000624">
    <property type="entry name" value="Mitogen-activated protein kinase"/>
    <property type="match status" value="1"/>
</dbReference>
<dbReference type="PROSITE" id="PS50011">
    <property type="entry name" value="PROTEIN_KINASE_DOM"/>
    <property type="match status" value="1"/>
</dbReference>
<dbReference type="Gene3D" id="3.30.200.20">
    <property type="entry name" value="Phosphorylase Kinase, domain 1"/>
    <property type="match status" value="1"/>
</dbReference>
<dbReference type="SUPFAM" id="SSF56112">
    <property type="entry name" value="Protein kinase-like (PK-like)"/>
    <property type="match status" value="1"/>
</dbReference>
<evidence type="ECO:0000256" key="3">
    <source>
        <dbReference type="ARBA" id="ARBA00022741"/>
    </source>
</evidence>
<dbReference type="Gene3D" id="1.10.510.10">
    <property type="entry name" value="Transferase(Phosphotransferase) domain 1"/>
    <property type="match status" value="1"/>
</dbReference>
<dbReference type="AlphaFoldDB" id="A0AAD2CWL5"/>
<dbReference type="InterPro" id="IPR000719">
    <property type="entry name" value="Prot_kinase_dom"/>
</dbReference>
<reference evidence="7" key="1">
    <citation type="submission" date="2023-07" db="EMBL/GenBank/DDBJ databases">
        <authorList>
            <consortium name="AG Swart"/>
            <person name="Singh M."/>
            <person name="Singh A."/>
            <person name="Seah K."/>
            <person name="Emmerich C."/>
        </authorList>
    </citation>
    <scope>NUCLEOTIDE SEQUENCE</scope>
    <source>
        <strain evidence="7">DP1</strain>
    </source>
</reference>
<organism evidence="7 8">
    <name type="scientific">Euplotes crassus</name>
    <dbReference type="NCBI Taxonomy" id="5936"/>
    <lineage>
        <taxon>Eukaryota</taxon>
        <taxon>Sar</taxon>
        <taxon>Alveolata</taxon>
        <taxon>Ciliophora</taxon>
        <taxon>Intramacronucleata</taxon>
        <taxon>Spirotrichea</taxon>
        <taxon>Hypotrichia</taxon>
        <taxon>Euplotida</taxon>
        <taxon>Euplotidae</taxon>
        <taxon>Moneuplotes</taxon>
    </lineage>
</organism>
<dbReference type="EMBL" id="CAMPGE010014810">
    <property type="protein sequence ID" value="CAI2373459.1"/>
    <property type="molecule type" value="Genomic_DNA"/>
</dbReference>
<sequence>MESISAPKKPIKPKIPRHMHSFTVDYQEFIVDKRYEFLKLKRLGFYCTITANDKIRNRNVDIEKICAYELDKAGLLLVLYKIKLHTFFEHENILKILDIPKPIERKDFKDFYIVSQSMETNLARVIASRQHLSEEHLQYFIFQIVRGLHYIHSAGISHGNLSPQNISLNRNCDLKISELGHIDLSDLGIISTECIPSYWHKSLEKILGIKTDSRSKDIWSLGCILGEMVKRSVLFHSMDHLDHISLIIKYLGYPSDDYLSMIENKKTLKYMKKLKKTRKGDFKTLVPNASPSAIDFMLKCLKITPSERATTGDLLKHPFLEEFKEEENPECTDQFPWDWRDFKNMSINRLKRELYSESLKYHPK</sequence>
<evidence type="ECO:0000256" key="4">
    <source>
        <dbReference type="ARBA" id="ARBA00022777"/>
    </source>
</evidence>
<keyword evidence="1" id="KW-0723">Serine/threonine-protein kinase</keyword>
<protein>
    <recommendedName>
        <fullName evidence="6">Protein kinase domain-containing protein</fullName>
    </recommendedName>
</protein>
<dbReference type="GO" id="GO:0005524">
    <property type="term" value="F:ATP binding"/>
    <property type="evidence" value="ECO:0007669"/>
    <property type="project" value="UniProtKB-KW"/>
</dbReference>
<dbReference type="InterPro" id="IPR050117">
    <property type="entry name" value="MAPK"/>
</dbReference>
<evidence type="ECO:0000259" key="6">
    <source>
        <dbReference type="PROSITE" id="PS50011"/>
    </source>
</evidence>
<keyword evidence="2" id="KW-0808">Transferase</keyword>
<keyword evidence="8" id="KW-1185">Reference proteome</keyword>
<feature type="domain" description="Protein kinase" evidence="6">
    <location>
        <begin position="35"/>
        <end position="320"/>
    </location>
</feature>
<gene>
    <name evidence="7" type="ORF">ECRASSUSDP1_LOCUS14805</name>
</gene>
<evidence type="ECO:0000313" key="7">
    <source>
        <dbReference type="EMBL" id="CAI2373459.1"/>
    </source>
</evidence>
<proteinExistence type="predicted"/>
<evidence type="ECO:0000256" key="1">
    <source>
        <dbReference type="ARBA" id="ARBA00022527"/>
    </source>
</evidence>
<dbReference type="SMART" id="SM00220">
    <property type="entry name" value="S_TKc"/>
    <property type="match status" value="1"/>
</dbReference>
<evidence type="ECO:0000256" key="2">
    <source>
        <dbReference type="ARBA" id="ARBA00022679"/>
    </source>
</evidence>
<dbReference type="Proteomes" id="UP001295684">
    <property type="component" value="Unassembled WGS sequence"/>
</dbReference>
<keyword evidence="3" id="KW-0547">Nucleotide-binding</keyword>
<keyword evidence="4" id="KW-0418">Kinase</keyword>
<dbReference type="PANTHER" id="PTHR24055">
    <property type="entry name" value="MITOGEN-ACTIVATED PROTEIN KINASE"/>
    <property type="match status" value="1"/>
</dbReference>
<keyword evidence="5" id="KW-0067">ATP-binding</keyword>
<evidence type="ECO:0000256" key="5">
    <source>
        <dbReference type="ARBA" id="ARBA00022840"/>
    </source>
</evidence>
<dbReference type="GO" id="GO:0004674">
    <property type="term" value="F:protein serine/threonine kinase activity"/>
    <property type="evidence" value="ECO:0007669"/>
    <property type="project" value="UniProtKB-KW"/>
</dbReference>
<dbReference type="Pfam" id="PF00069">
    <property type="entry name" value="Pkinase"/>
    <property type="match status" value="1"/>
</dbReference>
<dbReference type="InterPro" id="IPR011009">
    <property type="entry name" value="Kinase-like_dom_sf"/>
</dbReference>
<accession>A0AAD2CWL5</accession>